<comment type="similarity">
    <text evidence="1">Belongs to the SMP-30/CGR1 family.</text>
</comment>
<dbReference type="InterPro" id="IPR013658">
    <property type="entry name" value="SGL"/>
</dbReference>
<dbReference type="InterPro" id="IPR051262">
    <property type="entry name" value="SMP-30/CGR1_Lactonase"/>
</dbReference>
<protein>
    <submittedName>
        <fullName evidence="5">Sugar lactone lactonase YvrE</fullName>
    </submittedName>
</protein>
<dbReference type="PANTHER" id="PTHR47572">
    <property type="entry name" value="LIPOPROTEIN-RELATED"/>
    <property type="match status" value="1"/>
</dbReference>
<dbReference type="InterPro" id="IPR011042">
    <property type="entry name" value="6-blade_b-propeller_TolB-like"/>
</dbReference>
<feature type="domain" description="SMP-30/Gluconolactonase/LRE-like region" evidence="4">
    <location>
        <begin position="217"/>
        <end position="316"/>
    </location>
</feature>
<dbReference type="RefSeq" id="WP_091675023.1">
    <property type="nucleotide sequence ID" value="NZ_FOKG01000013.1"/>
</dbReference>
<dbReference type="Pfam" id="PF08450">
    <property type="entry name" value="SGL"/>
    <property type="match status" value="1"/>
</dbReference>
<sequence>MRNVTAWARRVARWVCWPAVVLLAMAMVPAAATAGPGTKSDREWLDIEIFTDVPDPGHPEGILVAPNGTVYVATHQHAVETPGPPSKIFAYDRDGEFLREYVIEGQDLEKGPGLVGMGMDADGLLYVIDRNPYRIITIDPETGEQSDYATFRDVQTCLPPLTQEECSESLLKRNSLPDDLTFAEDGTMYVTDVRQNLIWRVPRGGGDAEVWFTDTRLDSVFGPNGIEVMPDGETLMFVQSFTGPFDGVPPRPDTGRLYTLTVQPDGSPGELDLFWESEPGGIPDGFAIAQSGNIYVALAVANSLAVISPEGEELGRNPANHVENLLLEVPMDSPGSVVFLDDRVLVTNHSFLVGNPNSFVVYDIYAAEKGLQPFRPQIN</sequence>
<evidence type="ECO:0000256" key="2">
    <source>
        <dbReference type="ARBA" id="ARBA00022801"/>
    </source>
</evidence>
<dbReference type="Proteomes" id="UP000243799">
    <property type="component" value="Unassembled WGS sequence"/>
</dbReference>
<keyword evidence="2" id="KW-0378">Hydrolase</keyword>
<feature type="signal peptide" evidence="3">
    <location>
        <begin position="1"/>
        <end position="34"/>
    </location>
</feature>
<dbReference type="STRING" id="490629.SAMN05216266_11399"/>
<evidence type="ECO:0000256" key="3">
    <source>
        <dbReference type="SAM" id="SignalP"/>
    </source>
</evidence>
<dbReference type="EMBL" id="FOKG01000013">
    <property type="protein sequence ID" value="SFB48143.1"/>
    <property type="molecule type" value="Genomic_DNA"/>
</dbReference>
<name>A0A1I1BI42_9PSEU</name>
<feature type="chain" id="PRO_5039157012" evidence="3">
    <location>
        <begin position="35"/>
        <end position="379"/>
    </location>
</feature>
<organism evidence="5 6">
    <name type="scientific">Amycolatopsis marina</name>
    <dbReference type="NCBI Taxonomy" id="490629"/>
    <lineage>
        <taxon>Bacteria</taxon>
        <taxon>Bacillati</taxon>
        <taxon>Actinomycetota</taxon>
        <taxon>Actinomycetes</taxon>
        <taxon>Pseudonocardiales</taxon>
        <taxon>Pseudonocardiaceae</taxon>
        <taxon>Amycolatopsis</taxon>
    </lineage>
</organism>
<gene>
    <name evidence="5" type="ORF">SAMN05216266_11399</name>
</gene>
<dbReference type="AlphaFoldDB" id="A0A1I1BI42"/>
<keyword evidence="3" id="KW-0732">Signal</keyword>
<dbReference type="SUPFAM" id="SSF63829">
    <property type="entry name" value="Calcium-dependent phosphotriesterase"/>
    <property type="match status" value="1"/>
</dbReference>
<evidence type="ECO:0000256" key="1">
    <source>
        <dbReference type="ARBA" id="ARBA00008853"/>
    </source>
</evidence>
<keyword evidence="6" id="KW-1185">Reference proteome</keyword>
<accession>A0A1I1BI42</accession>
<evidence type="ECO:0000259" key="4">
    <source>
        <dbReference type="Pfam" id="PF08450"/>
    </source>
</evidence>
<evidence type="ECO:0000313" key="6">
    <source>
        <dbReference type="Proteomes" id="UP000243799"/>
    </source>
</evidence>
<dbReference type="Gene3D" id="2.120.10.30">
    <property type="entry name" value="TolB, C-terminal domain"/>
    <property type="match status" value="2"/>
</dbReference>
<proteinExistence type="inferred from homology"/>
<dbReference type="OrthoDB" id="502821at2"/>
<dbReference type="PANTHER" id="PTHR47572:SF4">
    <property type="entry name" value="LACTONASE DRP35"/>
    <property type="match status" value="1"/>
</dbReference>
<evidence type="ECO:0000313" key="5">
    <source>
        <dbReference type="EMBL" id="SFB48143.1"/>
    </source>
</evidence>
<dbReference type="GO" id="GO:0016787">
    <property type="term" value="F:hydrolase activity"/>
    <property type="evidence" value="ECO:0007669"/>
    <property type="project" value="UniProtKB-KW"/>
</dbReference>
<reference evidence="6" key="1">
    <citation type="submission" date="2016-10" db="EMBL/GenBank/DDBJ databases">
        <authorList>
            <person name="Varghese N."/>
            <person name="Submissions S."/>
        </authorList>
    </citation>
    <scope>NUCLEOTIDE SEQUENCE [LARGE SCALE GENOMIC DNA]</scope>
    <source>
        <strain evidence="6">CGMCC 4.3568</strain>
    </source>
</reference>